<evidence type="ECO:0000313" key="13">
    <source>
        <dbReference type="EMBL" id="UXH76460.1"/>
    </source>
</evidence>
<accession>A0ABY6AZF1</accession>
<evidence type="ECO:0000256" key="1">
    <source>
        <dbReference type="ARBA" id="ARBA00004382"/>
    </source>
</evidence>
<dbReference type="InterPro" id="IPR046357">
    <property type="entry name" value="PPIase_dom_sf"/>
</dbReference>
<sequence>MFDFVRKHTRLFQFVLLILILPSFVLLGVEGYSRFLDGSNAAVAKVDGHNITQAEWDVAQRQQVDRMRAQMPTVDAKLFDSPEVRKNVLDNLVREKVLQAVVRNEHRTVTDEQLINLIRNDPQFAVLRGPDGKLNVALLAAQGMTADSFLARLRQDIQNNQVLAPITESALASQASANLAFDAFLQQRELQFQRFDAKDFTASLKPSDADLEAFYKDSKVSAAYQLQESAQIEYVMLDASALQAGLTVKPEDVRKFYDDKANQARFSLPEERRASHILIKAGDGMTADAKAKAKARAEALLAEAKKNPAGFAELARKNSEDEGSAARGGDLDFFGRGAMVKPFEDAAYALKQGEISELVQSDFGYHIIQLTAVRGGGVRPFESVRPEIEAELRKQDAQKRYAEMAEDFNNTVYEQSDSLRPVAEKFKLTVQKATVQRKPAADATGPLASAKLLDAVFSSDALNNKRNTPAVETGASQMVSARVVSHQAARVPALADVKDKVAAQWMRQHASEAAVKAGQQRLADLKKSGGVEGLGEAIVVSRAKPGNLPQKALVEVMRADVSKLPAYVGVDAGEGAYLVVRIGKLLPRDPAVVDAKRASDQYAQLWSAAEAQAYYGALKTQYKATVKPSALKAADAASAATN</sequence>
<evidence type="ECO:0000256" key="2">
    <source>
        <dbReference type="ARBA" id="ARBA00022475"/>
    </source>
</evidence>
<evidence type="ECO:0000256" key="8">
    <source>
        <dbReference type="ARBA" id="ARBA00038408"/>
    </source>
</evidence>
<keyword evidence="11" id="KW-0413">Isomerase</keyword>
<dbReference type="InterPro" id="IPR027304">
    <property type="entry name" value="Trigger_fact/SurA_dom_sf"/>
</dbReference>
<dbReference type="PANTHER" id="PTHR47529:SF1">
    <property type="entry name" value="PERIPLASMIC CHAPERONE PPID"/>
    <property type="match status" value="1"/>
</dbReference>
<evidence type="ECO:0000256" key="4">
    <source>
        <dbReference type="ARBA" id="ARBA00022692"/>
    </source>
</evidence>
<evidence type="ECO:0000256" key="10">
    <source>
        <dbReference type="ARBA" id="ARBA00042775"/>
    </source>
</evidence>
<organism evidence="13 14">
    <name type="scientific">Roseateles amylovorans</name>
    <dbReference type="NCBI Taxonomy" id="2978473"/>
    <lineage>
        <taxon>Bacteria</taxon>
        <taxon>Pseudomonadati</taxon>
        <taxon>Pseudomonadota</taxon>
        <taxon>Betaproteobacteria</taxon>
        <taxon>Burkholderiales</taxon>
        <taxon>Sphaerotilaceae</taxon>
        <taxon>Roseateles</taxon>
    </lineage>
</organism>
<name>A0ABY6AZF1_9BURK</name>
<dbReference type="RefSeq" id="WP_261756191.1">
    <property type="nucleotide sequence ID" value="NZ_CP104562.2"/>
</dbReference>
<evidence type="ECO:0000256" key="6">
    <source>
        <dbReference type="ARBA" id="ARBA00023136"/>
    </source>
</evidence>
<keyword evidence="7" id="KW-0143">Chaperone</keyword>
<keyword evidence="14" id="KW-1185">Reference proteome</keyword>
<evidence type="ECO:0000313" key="14">
    <source>
        <dbReference type="Proteomes" id="UP001064933"/>
    </source>
</evidence>
<dbReference type="Gene3D" id="3.10.50.40">
    <property type="match status" value="1"/>
</dbReference>
<keyword evidence="2" id="KW-1003">Cell membrane</keyword>
<dbReference type="SUPFAM" id="SSF109998">
    <property type="entry name" value="Triger factor/SurA peptide-binding domain-like"/>
    <property type="match status" value="1"/>
</dbReference>
<dbReference type="PROSITE" id="PS50198">
    <property type="entry name" value="PPIC_PPIASE_2"/>
    <property type="match status" value="1"/>
</dbReference>
<dbReference type="PANTHER" id="PTHR47529">
    <property type="entry name" value="PEPTIDYL-PROLYL CIS-TRANS ISOMERASE D"/>
    <property type="match status" value="1"/>
</dbReference>
<dbReference type="SUPFAM" id="SSF54534">
    <property type="entry name" value="FKBP-like"/>
    <property type="match status" value="1"/>
</dbReference>
<dbReference type="InterPro" id="IPR052029">
    <property type="entry name" value="PpiD_chaperone"/>
</dbReference>
<evidence type="ECO:0000256" key="9">
    <source>
        <dbReference type="ARBA" id="ARBA00040743"/>
    </source>
</evidence>
<dbReference type="Gene3D" id="1.10.4030.10">
    <property type="entry name" value="Porin chaperone SurA, peptide-binding domain"/>
    <property type="match status" value="1"/>
</dbReference>
<comment type="similarity">
    <text evidence="8">Belongs to the PpiD chaperone family.</text>
</comment>
<dbReference type="InterPro" id="IPR000297">
    <property type="entry name" value="PPIase_PpiC"/>
</dbReference>
<keyword evidence="3" id="KW-0997">Cell inner membrane</keyword>
<keyword evidence="6" id="KW-0472">Membrane</keyword>
<proteinExistence type="inferred from homology"/>
<dbReference type="Pfam" id="PF13624">
    <property type="entry name" value="SurA_N_3"/>
    <property type="match status" value="1"/>
</dbReference>
<dbReference type="EMBL" id="CP104562">
    <property type="protein sequence ID" value="UXH76460.1"/>
    <property type="molecule type" value="Genomic_DNA"/>
</dbReference>
<evidence type="ECO:0000256" key="11">
    <source>
        <dbReference type="PROSITE-ProRule" id="PRU00278"/>
    </source>
</evidence>
<gene>
    <name evidence="13" type="ORF">N4261_15510</name>
</gene>
<keyword evidence="11" id="KW-0697">Rotamase</keyword>
<comment type="subcellular location">
    <subcellularLocation>
        <location evidence="1">Cell inner membrane</location>
        <topology evidence="1">Single-pass type II membrane protein</topology>
        <orientation evidence="1">Periplasmic side</orientation>
    </subcellularLocation>
</comment>
<evidence type="ECO:0000259" key="12">
    <source>
        <dbReference type="PROSITE" id="PS50198"/>
    </source>
</evidence>
<keyword evidence="4" id="KW-0812">Transmembrane</keyword>
<protein>
    <recommendedName>
        <fullName evidence="9">Periplasmic chaperone PpiD</fullName>
    </recommendedName>
    <alternativeName>
        <fullName evidence="10">Periplasmic folding chaperone</fullName>
    </alternativeName>
</protein>
<dbReference type="Proteomes" id="UP001064933">
    <property type="component" value="Chromosome"/>
</dbReference>
<reference evidence="13" key="1">
    <citation type="submission" date="2022-10" db="EMBL/GenBank/DDBJ databases">
        <title>Characterization and whole genome sequencing of a new Roseateles species, isolated from fresh water.</title>
        <authorList>
            <person name="Guliayeva D.Y."/>
            <person name="Akhremchuk A.E."/>
            <person name="Sikolenko M.A."/>
            <person name="Valentovich L.N."/>
            <person name="Sidarenka A.V."/>
        </authorList>
    </citation>
    <scope>NUCLEOTIDE SEQUENCE</scope>
    <source>
        <strain evidence="13">BIM B-1768</strain>
    </source>
</reference>
<feature type="domain" description="PpiC" evidence="12">
    <location>
        <begin position="269"/>
        <end position="372"/>
    </location>
</feature>
<evidence type="ECO:0000256" key="3">
    <source>
        <dbReference type="ARBA" id="ARBA00022519"/>
    </source>
</evidence>
<dbReference type="Pfam" id="PF13616">
    <property type="entry name" value="Rotamase_3"/>
    <property type="match status" value="1"/>
</dbReference>
<evidence type="ECO:0000256" key="5">
    <source>
        <dbReference type="ARBA" id="ARBA00022989"/>
    </source>
</evidence>
<keyword evidence="5" id="KW-1133">Transmembrane helix</keyword>
<evidence type="ECO:0000256" key="7">
    <source>
        <dbReference type="ARBA" id="ARBA00023186"/>
    </source>
</evidence>